<dbReference type="RefSeq" id="WP_015401201.1">
    <property type="nucleotide sequence ID" value="NC_020302.1"/>
</dbReference>
<comment type="subcellular location">
    <subcellularLocation>
        <location evidence="2">Cell membrane</location>
        <topology evidence="2">Single-pass type II membrane protein</topology>
    </subcellularLocation>
    <subcellularLocation>
        <location evidence="8">Membrane</location>
        <topology evidence="8">Single-pass type II membrane protein</topology>
    </subcellularLocation>
</comment>
<keyword evidence="8" id="KW-0812">Transmembrane</keyword>
<evidence type="ECO:0000256" key="1">
    <source>
        <dbReference type="ARBA" id="ARBA00000677"/>
    </source>
</evidence>
<evidence type="ECO:0000256" key="4">
    <source>
        <dbReference type="ARBA" id="ARBA00013208"/>
    </source>
</evidence>
<keyword evidence="6 8" id="KW-0378">Hydrolase</keyword>
<dbReference type="EMBL" id="CP003697">
    <property type="protein sequence ID" value="AGF72782.1"/>
    <property type="molecule type" value="Genomic_DNA"/>
</dbReference>
<protein>
    <recommendedName>
        <fullName evidence="4 8">Signal peptidase I</fullName>
        <ecNumber evidence="4 8">3.4.21.89</ecNumber>
    </recommendedName>
</protein>
<evidence type="ECO:0000256" key="3">
    <source>
        <dbReference type="ARBA" id="ARBA00009370"/>
    </source>
</evidence>
<evidence type="ECO:0000256" key="2">
    <source>
        <dbReference type="ARBA" id="ARBA00004401"/>
    </source>
</evidence>
<dbReference type="eggNOG" id="COG0681">
    <property type="taxonomic scope" value="Bacteria"/>
</dbReference>
<keyword evidence="8" id="KW-1133">Transmembrane helix</keyword>
<evidence type="ECO:0000256" key="9">
    <source>
        <dbReference type="SAM" id="MobiDB-lite"/>
    </source>
</evidence>
<dbReference type="GO" id="GO:0009003">
    <property type="term" value="F:signal peptidase activity"/>
    <property type="evidence" value="ECO:0007669"/>
    <property type="project" value="UniProtKB-EC"/>
</dbReference>
<sequence>MTDSPRSSQAPFPGSGPVPASGAAETASAPASESDEKKPTPWYIEIPIVIVLTLVAIILIQTFVGRVYMIPSQSMEPTLHGCEGCTGDRIFVDKISYRFSDPEPGDVVVFKGTESWNTNFVSQRSENDLIRGLQNVGSYIGLVAPDENDLVKRIVATGGQTVSCQAGDPAVMVDGQPIDQSYTLQPLAFPVDPATGSEACGGEYFGPVTVPEDHYFMMGDNRTNSADSRYHLGDPHQGTIPEENIRGKVQAIIYPFNRIGGVGDPDIQPAQQ</sequence>
<proteinExistence type="inferred from homology"/>
<dbReference type="MEROPS" id="S26.024"/>
<feature type="region of interest" description="Disordered" evidence="9">
    <location>
        <begin position="1"/>
        <end position="37"/>
    </location>
</feature>
<feature type="compositionally biased region" description="Low complexity" evidence="9">
    <location>
        <begin position="19"/>
        <end position="32"/>
    </location>
</feature>
<dbReference type="InterPro" id="IPR019533">
    <property type="entry name" value="Peptidase_S26"/>
</dbReference>
<dbReference type="PANTHER" id="PTHR43390:SF1">
    <property type="entry name" value="CHLOROPLAST PROCESSING PEPTIDASE"/>
    <property type="match status" value="1"/>
</dbReference>
<organism evidence="11 12">
    <name type="scientific">Corynebacterium halotolerans YIM 70093 = DSM 44683</name>
    <dbReference type="NCBI Taxonomy" id="1121362"/>
    <lineage>
        <taxon>Bacteria</taxon>
        <taxon>Bacillati</taxon>
        <taxon>Actinomycetota</taxon>
        <taxon>Actinomycetes</taxon>
        <taxon>Mycobacteriales</taxon>
        <taxon>Corynebacteriaceae</taxon>
        <taxon>Corynebacterium</taxon>
    </lineage>
</organism>
<evidence type="ECO:0000313" key="11">
    <source>
        <dbReference type="EMBL" id="AGF72782.1"/>
    </source>
</evidence>
<dbReference type="EC" id="3.4.21.89" evidence="4 8"/>
<dbReference type="PANTHER" id="PTHR43390">
    <property type="entry name" value="SIGNAL PEPTIDASE I"/>
    <property type="match status" value="1"/>
</dbReference>
<dbReference type="InterPro" id="IPR036286">
    <property type="entry name" value="LexA/Signal_pep-like_sf"/>
</dbReference>
<feature type="transmembrane region" description="Helical" evidence="8">
    <location>
        <begin position="42"/>
        <end position="64"/>
    </location>
</feature>
<comment type="catalytic activity">
    <reaction evidence="1 8">
        <text>Cleavage of hydrophobic, N-terminal signal or leader sequences from secreted and periplasmic proteins.</text>
        <dbReference type="EC" id="3.4.21.89"/>
    </reaction>
</comment>
<feature type="active site" evidence="7">
    <location>
        <position position="74"/>
    </location>
</feature>
<evidence type="ECO:0000256" key="7">
    <source>
        <dbReference type="PIRSR" id="PIRSR600223-1"/>
    </source>
</evidence>
<dbReference type="SUPFAM" id="SSF51306">
    <property type="entry name" value="LexA/Signal peptidase"/>
    <property type="match status" value="1"/>
</dbReference>
<comment type="similarity">
    <text evidence="3 8">Belongs to the peptidase S26 family.</text>
</comment>
<reference evidence="11 12" key="1">
    <citation type="journal article" date="2012" name="Stand. Genomic Sci.">
        <title>Genome sequence of the halotolerant bacterium Corynebacterium halotolerans type strain YIM 70093(T) (= DSM 44683(T)).</title>
        <authorList>
            <person name="Ruckert C."/>
            <person name="Albersmeier A."/>
            <person name="Al-Dilaimi A."/>
            <person name="Niehaus K."/>
            <person name="Szczepanowski R."/>
            <person name="Kalinowski J."/>
        </authorList>
    </citation>
    <scope>NUCLEOTIDE SEQUENCE [LARGE SCALE GENOMIC DNA]</scope>
    <source>
        <strain evidence="11">YIM 70093</strain>
    </source>
</reference>
<feature type="active site" evidence="7">
    <location>
        <position position="152"/>
    </location>
</feature>
<feature type="compositionally biased region" description="Polar residues" evidence="9">
    <location>
        <begin position="1"/>
        <end position="10"/>
    </location>
</feature>
<dbReference type="CDD" id="cd06530">
    <property type="entry name" value="S26_SPase_I"/>
    <property type="match status" value="1"/>
</dbReference>
<dbReference type="GO" id="GO:0006465">
    <property type="term" value="P:signal peptide processing"/>
    <property type="evidence" value="ECO:0007669"/>
    <property type="project" value="InterPro"/>
</dbReference>
<dbReference type="STRING" id="1121362.A605_08900"/>
<dbReference type="AlphaFoldDB" id="M1NTH8"/>
<dbReference type="InterPro" id="IPR019756">
    <property type="entry name" value="Pept_S26A_signal_pept_1_Ser-AS"/>
</dbReference>
<evidence type="ECO:0000256" key="8">
    <source>
        <dbReference type="RuleBase" id="RU362042"/>
    </source>
</evidence>
<dbReference type="InterPro" id="IPR019758">
    <property type="entry name" value="Pept_S26A_signal_pept_1_CS"/>
</dbReference>
<keyword evidence="8" id="KW-0472">Membrane</keyword>
<gene>
    <name evidence="11" type="ORF">A605_08900</name>
</gene>
<dbReference type="GO" id="GO:0005886">
    <property type="term" value="C:plasma membrane"/>
    <property type="evidence" value="ECO:0007669"/>
    <property type="project" value="UniProtKB-SubCell"/>
</dbReference>
<keyword evidence="5 8" id="KW-0645">Protease</keyword>
<dbReference type="PATRIC" id="fig|1121362.3.peg.1796"/>
<dbReference type="Pfam" id="PF10502">
    <property type="entry name" value="Peptidase_S26"/>
    <property type="match status" value="1"/>
</dbReference>
<dbReference type="InterPro" id="IPR000223">
    <property type="entry name" value="Pept_S26A_signal_pept_1"/>
</dbReference>
<evidence type="ECO:0000256" key="6">
    <source>
        <dbReference type="ARBA" id="ARBA00022801"/>
    </source>
</evidence>
<dbReference type="PRINTS" id="PR00727">
    <property type="entry name" value="LEADERPTASE"/>
</dbReference>
<dbReference type="HOGENOM" id="CLU_028723_0_0_11"/>
<feature type="domain" description="Peptidase S26" evidence="10">
    <location>
        <begin position="48"/>
        <end position="253"/>
    </location>
</feature>
<dbReference type="Proteomes" id="UP000011723">
    <property type="component" value="Chromosome"/>
</dbReference>
<dbReference type="NCBIfam" id="TIGR02227">
    <property type="entry name" value="sigpep_I_bact"/>
    <property type="match status" value="1"/>
</dbReference>
<dbReference type="GO" id="GO:0004252">
    <property type="term" value="F:serine-type endopeptidase activity"/>
    <property type="evidence" value="ECO:0007669"/>
    <property type="project" value="InterPro"/>
</dbReference>
<dbReference type="KEGG" id="chn:A605_08900"/>
<dbReference type="PROSITE" id="PS00501">
    <property type="entry name" value="SPASE_I_1"/>
    <property type="match status" value="1"/>
</dbReference>
<evidence type="ECO:0000256" key="5">
    <source>
        <dbReference type="ARBA" id="ARBA00022670"/>
    </source>
</evidence>
<accession>M1NTH8</accession>
<evidence type="ECO:0000313" key="12">
    <source>
        <dbReference type="Proteomes" id="UP000011723"/>
    </source>
</evidence>
<keyword evidence="12" id="KW-1185">Reference proteome</keyword>
<evidence type="ECO:0000259" key="10">
    <source>
        <dbReference type="Pfam" id="PF10502"/>
    </source>
</evidence>
<name>M1NTH8_9CORY</name>
<dbReference type="PROSITE" id="PS00761">
    <property type="entry name" value="SPASE_I_3"/>
    <property type="match status" value="1"/>
</dbReference>
<dbReference type="Gene3D" id="2.10.109.10">
    <property type="entry name" value="Umud Fragment, subunit A"/>
    <property type="match status" value="1"/>
</dbReference>